<protein>
    <submittedName>
        <fullName evidence="6">Gas2 domain-containing protein</fullName>
    </submittedName>
</protein>
<dbReference type="Gene3D" id="3.30.920.20">
    <property type="entry name" value="Gas2-like domain"/>
    <property type="match status" value="1"/>
</dbReference>
<feature type="region of interest" description="Disordered" evidence="4">
    <location>
        <begin position="357"/>
        <end position="378"/>
    </location>
</feature>
<dbReference type="InterPro" id="IPR036534">
    <property type="entry name" value="GAR_dom_sf"/>
</dbReference>
<evidence type="ECO:0000256" key="1">
    <source>
        <dbReference type="ARBA" id="ARBA00004245"/>
    </source>
</evidence>
<evidence type="ECO:0000313" key="7">
    <source>
        <dbReference type="Proteomes" id="UP000572817"/>
    </source>
</evidence>
<dbReference type="AlphaFoldDB" id="A0A8H4NFL7"/>
<feature type="region of interest" description="Disordered" evidence="4">
    <location>
        <begin position="479"/>
        <end position="672"/>
    </location>
</feature>
<dbReference type="PROSITE" id="PS51460">
    <property type="entry name" value="GAR"/>
    <property type="match status" value="1"/>
</dbReference>
<feature type="region of interest" description="Disordered" evidence="4">
    <location>
        <begin position="390"/>
        <end position="448"/>
    </location>
</feature>
<feature type="compositionally biased region" description="Polar residues" evidence="4">
    <location>
        <begin position="577"/>
        <end position="595"/>
    </location>
</feature>
<organism evidence="6 7">
    <name type="scientific">Botryosphaeria dothidea</name>
    <dbReference type="NCBI Taxonomy" id="55169"/>
    <lineage>
        <taxon>Eukaryota</taxon>
        <taxon>Fungi</taxon>
        <taxon>Dikarya</taxon>
        <taxon>Ascomycota</taxon>
        <taxon>Pezizomycotina</taxon>
        <taxon>Dothideomycetes</taxon>
        <taxon>Dothideomycetes incertae sedis</taxon>
        <taxon>Botryosphaeriales</taxon>
        <taxon>Botryosphaeriaceae</taxon>
        <taxon>Botryosphaeria</taxon>
    </lineage>
</organism>
<keyword evidence="2" id="KW-0963">Cytoplasm</keyword>
<dbReference type="InterPro" id="IPR003108">
    <property type="entry name" value="GAR_dom"/>
</dbReference>
<feature type="region of interest" description="Disordered" evidence="4">
    <location>
        <begin position="817"/>
        <end position="895"/>
    </location>
</feature>
<feature type="compositionally biased region" description="Basic and acidic residues" evidence="4">
    <location>
        <begin position="122"/>
        <end position="141"/>
    </location>
</feature>
<feature type="region of interest" description="Disordered" evidence="4">
    <location>
        <begin position="1"/>
        <end position="45"/>
    </location>
</feature>
<feature type="domain" description="GAR" evidence="5">
    <location>
        <begin position="724"/>
        <end position="802"/>
    </location>
</feature>
<feature type="compositionally biased region" description="Polar residues" evidence="4">
    <location>
        <begin position="520"/>
        <end position="532"/>
    </location>
</feature>
<dbReference type="EMBL" id="WWBZ02000001">
    <property type="protein sequence ID" value="KAF4313257.1"/>
    <property type="molecule type" value="Genomic_DNA"/>
</dbReference>
<dbReference type="Pfam" id="PF02187">
    <property type="entry name" value="GAS2"/>
    <property type="match status" value="1"/>
</dbReference>
<dbReference type="OrthoDB" id="5409589at2759"/>
<feature type="compositionally biased region" description="Polar residues" evidence="4">
    <location>
        <begin position="827"/>
        <end position="836"/>
    </location>
</feature>
<comment type="caution">
    <text evidence="6">The sequence shown here is derived from an EMBL/GenBank/DDBJ whole genome shotgun (WGS) entry which is preliminary data.</text>
</comment>
<proteinExistence type="predicted"/>
<reference evidence="6" key="1">
    <citation type="submission" date="2020-04" db="EMBL/GenBank/DDBJ databases">
        <title>Genome Assembly and Annotation of Botryosphaeria dothidea sdau 11-99, a Latent Pathogen of Apple Fruit Ring Rot in China.</title>
        <authorList>
            <person name="Yu C."/>
            <person name="Diao Y."/>
            <person name="Lu Q."/>
            <person name="Zhao J."/>
            <person name="Cui S."/>
            <person name="Peng C."/>
            <person name="He B."/>
            <person name="Liu H."/>
        </authorList>
    </citation>
    <scope>NUCLEOTIDE SEQUENCE [LARGE SCALE GENOMIC DNA]</scope>
    <source>
        <strain evidence="6">Sdau11-99</strain>
    </source>
</reference>
<dbReference type="Proteomes" id="UP000572817">
    <property type="component" value="Unassembled WGS sequence"/>
</dbReference>
<name>A0A8H4NFL7_9PEZI</name>
<keyword evidence="7" id="KW-1185">Reference proteome</keyword>
<dbReference type="GO" id="GO:0005856">
    <property type="term" value="C:cytoskeleton"/>
    <property type="evidence" value="ECO:0007669"/>
    <property type="project" value="UniProtKB-SubCell"/>
</dbReference>
<accession>A0A8H4NFL7</accession>
<evidence type="ECO:0000256" key="4">
    <source>
        <dbReference type="SAM" id="MobiDB-lite"/>
    </source>
</evidence>
<feature type="compositionally biased region" description="Low complexity" evidence="4">
    <location>
        <begin position="1"/>
        <end position="16"/>
    </location>
</feature>
<feature type="compositionally biased region" description="Polar residues" evidence="4">
    <location>
        <begin position="500"/>
        <end position="513"/>
    </location>
</feature>
<comment type="subcellular location">
    <subcellularLocation>
        <location evidence="1">Cytoplasm</location>
        <location evidence="1">Cytoskeleton</location>
    </subcellularLocation>
</comment>
<feature type="compositionally biased region" description="Polar residues" evidence="4">
    <location>
        <begin position="713"/>
        <end position="729"/>
    </location>
</feature>
<feature type="compositionally biased region" description="Basic and acidic residues" evidence="4">
    <location>
        <begin position="428"/>
        <end position="442"/>
    </location>
</feature>
<sequence length="937" mass="103594">MAARPPSALSLSTPLLERTRRDSPSASPTRDRRKNMTTYDSQPWAVSPSATLQAFTDGIDPTAAPEAQQLLSGISNASTAEKDLGARVANATKKIKDWCAELERWEWCDTFEPPIRRDPYLREKDTQRVDRDGTASDATDKDGEDSLAYWGSLPASRVMAYGVRLDEIKEELEDLNMDELKGHILDMYPMERPRPGSGYGNKRAELHLLDDFSYVVTHTMLQALPCLSYLSQLTGVWSIRLTVLHEVPHFLAGLDDVMKAMRMGWDALDLPDDPQNSTKALDGWKEVITETRDTLQGKITSLGRKLDRMLDALEGMNDVLPDNWIDEFEAIEADYSKWAADAQKRIFELDMLMSRPPEKLTRPTSARGADQPFGFGAHQTPRKTLLSAQNSEHRLLSDESGAGNKLAGPVPKLNRTSTTFGPKIAPHIIDRGHQRSRSRSEPDVQISPFKFAQQLETIQGTPTKPDRFRKFDLDAEQIDSDDSEAIAESSVQESVERRASVTSIESFTRSQVKSVDIRRGSNSSNKQELQSNSSSPRRRHSHPGGPLTRTEEEAISSESSDGFPTMDTPEVRIEDSPSLTDLQLSSPEGSPTDSPSFRPLPGRPTAKMPRPPLNSAMQKRRSKSQQVPVMMPSDSDSDDASRILDGGSPELRPKYLSSGRSKQHRRVSSATADLEQQIRRIITSVHAPIRLTSGDAEASPVDSGSKRAFSGSRPPSSLRVSRKTSAQSITMSPVKFEHDRSQRHARHGDSGIKLYHLTQPGQLKPIKLFVRRVGENGERLMVRVGGGWADLAEYLRQYAEHHSRRVVSAENKVELLGLQGTPEPIRPTSSHSNTGGSKRFLGTPNTSTPGPRSRPGSAMSSYSSVDRDETGAIDSGASQKSWAGSEVGLAGPKTKKLDLSGEKLEWIEGMMNQAKMLGAREANNTRKVFLKHGGQQQ</sequence>
<feature type="region of interest" description="Disordered" evidence="4">
    <location>
        <begin position="693"/>
        <end position="729"/>
    </location>
</feature>
<feature type="region of interest" description="Disordered" evidence="4">
    <location>
        <begin position="122"/>
        <end position="143"/>
    </location>
</feature>
<evidence type="ECO:0000313" key="6">
    <source>
        <dbReference type="EMBL" id="KAF4313257.1"/>
    </source>
</evidence>
<evidence type="ECO:0000256" key="3">
    <source>
        <dbReference type="ARBA" id="ARBA00023212"/>
    </source>
</evidence>
<evidence type="ECO:0000259" key="5">
    <source>
        <dbReference type="PROSITE" id="PS51460"/>
    </source>
</evidence>
<gene>
    <name evidence="6" type="ORF">GTA08_BOTSDO00508</name>
</gene>
<dbReference type="SUPFAM" id="SSF143575">
    <property type="entry name" value="GAS2 domain-like"/>
    <property type="match status" value="1"/>
</dbReference>
<evidence type="ECO:0000256" key="2">
    <source>
        <dbReference type="ARBA" id="ARBA00022490"/>
    </source>
</evidence>
<keyword evidence="3" id="KW-0206">Cytoskeleton</keyword>
<dbReference type="GO" id="GO:0008017">
    <property type="term" value="F:microtubule binding"/>
    <property type="evidence" value="ECO:0007669"/>
    <property type="project" value="InterPro"/>
</dbReference>